<dbReference type="RefSeq" id="WP_201367303.1">
    <property type="nucleotide sequence ID" value="NZ_BNJJ01000044.1"/>
</dbReference>
<sequence>MLHQLKLRIGAILLLVGSVLAIAGEVLNLGNNDPTRGSWFLPMVLVTLGTIIFIYGLNMYAQLSDNINVLGIFATGLLFIGALVFVIGVIAVNMVLIPVLLGMAQTITTVVNAPGNAAQNAANGASNGLNAIKNGISGLFGQDTSGSDIPSVQVPQINGMNLVDQALARFHIPSFAAITHWGHFFFTGGPLTIGCIVLGVALLQTRTFPRIISYILVICGTINLISQLFITLPTLSNITGILLFVSLALLAIAFLYPTQTDNFSRAVLGGATRYSQTIKSPKR</sequence>
<feature type="transmembrane region" description="Helical" evidence="1">
    <location>
        <begin position="39"/>
        <end position="57"/>
    </location>
</feature>
<keyword evidence="1" id="KW-0812">Transmembrane</keyword>
<keyword evidence="1" id="KW-1133">Transmembrane helix</keyword>
<dbReference type="Proteomes" id="UP000635565">
    <property type="component" value="Unassembled WGS sequence"/>
</dbReference>
<reference evidence="2 3" key="1">
    <citation type="journal article" date="2021" name="Int. J. Syst. Evol. Microbiol.">
        <title>Reticulibacter mediterranei gen. nov., sp. nov., within the new family Reticulibacteraceae fam. nov., and Ktedonospora formicarum gen. nov., sp. nov., Ktedonobacter robiniae sp. nov., Dictyobacter formicarum sp. nov. and Dictyobacter arantiisoli sp. nov., belonging to the class Ktedonobacteria.</title>
        <authorList>
            <person name="Yabe S."/>
            <person name="Zheng Y."/>
            <person name="Wang C.M."/>
            <person name="Sakai Y."/>
            <person name="Abe K."/>
            <person name="Yokota A."/>
            <person name="Donadio S."/>
            <person name="Cavaletti L."/>
            <person name="Monciardini P."/>
        </authorList>
    </citation>
    <scope>NUCLEOTIDE SEQUENCE [LARGE SCALE GENOMIC DNA]</scope>
    <source>
        <strain evidence="2 3">SOSP1-9</strain>
    </source>
</reference>
<feature type="transmembrane region" description="Helical" evidence="1">
    <location>
        <begin position="69"/>
        <end position="96"/>
    </location>
</feature>
<evidence type="ECO:0000256" key="1">
    <source>
        <dbReference type="SAM" id="Phobius"/>
    </source>
</evidence>
<evidence type="ECO:0000313" key="2">
    <source>
        <dbReference type="EMBL" id="GHO89740.1"/>
    </source>
</evidence>
<accession>A0ABQ3VU32</accession>
<name>A0ABQ3VU32_9CHLR</name>
<keyword evidence="3" id="KW-1185">Reference proteome</keyword>
<feature type="transmembrane region" description="Helical" evidence="1">
    <location>
        <begin position="238"/>
        <end position="256"/>
    </location>
</feature>
<dbReference type="EMBL" id="BNJJ01000044">
    <property type="protein sequence ID" value="GHO89740.1"/>
    <property type="molecule type" value="Genomic_DNA"/>
</dbReference>
<feature type="transmembrane region" description="Helical" evidence="1">
    <location>
        <begin position="184"/>
        <end position="204"/>
    </location>
</feature>
<protein>
    <submittedName>
        <fullName evidence="2">Uncharacterized protein</fullName>
    </submittedName>
</protein>
<keyword evidence="1" id="KW-0472">Membrane</keyword>
<proteinExistence type="predicted"/>
<organism evidence="2 3">
    <name type="scientific">Dictyobacter formicarum</name>
    <dbReference type="NCBI Taxonomy" id="2778368"/>
    <lineage>
        <taxon>Bacteria</taxon>
        <taxon>Bacillati</taxon>
        <taxon>Chloroflexota</taxon>
        <taxon>Ktedonobacteria</taxon>
        <taxon>Ktedonobacterales</taxon>
        <taxon>Dictyobacteraceae</taxon>
        <taxon>Dictyobacter</taxon>
    </lineage>
</organism>
<evidence type="ECO:0000313" key="3">
    <source>
        <dbReference type="Proteomes" id="UP000635565"/>
    </source>
</evidence>
<feature type="transmembrane region" description="Helical" evidence="1">
    <location>
        <begin position="211"/>
        <end position="232"/>
    </location>
</feature>
<gene>
    <name evidence="2" type="ORF">KSZ_77460</name>
</gene>
<comment type="caution">
    <text evidence="2">The sequence shown here is derived from an EMBL/GenBank/DDBJ whole genome shotgun (WGS) entry which is preliminary data.</text>
</comment>